<organism evidence="2 3">
    <name type="scientific">Diceros bicornis minor</name>
    <name type="common">South-central black rhinoceros</name>
    <dbReference type="NCBI Taxonomy" id="77932"/>
    <lineage>
        <taxon>Eukaryota</taxon>
        <taxon>Metazoa</taxon>
        <taxon>Chordata</taxon>
        <taxon>Craniata</taxon>
        <taxon>Vertebrata</taxon>
        <taxon>Euteleostomi</taxon>
        <taxon>Mammalia</taxon>
        <taxon>Eutheria</taxon>
        <taxon>Laurasiatheria</taxon>
        <taxon>Perissodactyla</taxon>
        <taxon>Rhinocerotidae</taxon>
        <taxon>Diceros</taxon>
    </lineage>
</organism>
<feature type="signal peptide" evidence="1">
    <location>
        <begin position="1"/>
        <end position="30"/>
    </location>
</feature>
<evidence type="ECO:0000313" key="3">
    <source>
        <dbReference type="Proteomes" id="UP000551758"/>
    </source>
</evidence>
<protein>
    <submittedName>
        <fullName evidence="2">Uncharacterized protein</fullName>
    </submittedName>
</protein>
<comment type="caution">
    <text evidence="2">The sequence shown here is derived from an EMBL/GenBank/DDBJ whole genome shotgun (WGS) entry which is preliminary data.</text>
</comment>
<sequence>MDTVMHPQRVISSLILLLTDVLVSYPPGSGKYRHYEAREYLLKANVFLTIENVVKVDSGQWYCCPSEHKGWCMLTHLIIGTPVLQCHLESLLLFLQCQHPHKTMNWLHKFRRLHHLLQHSQQNPSLRPCRKQEGHNPPAHFALLSNRWAWQGASLQMALSITIKLKCLWHKIHG</sequence>
<dbReference type="Proteomes" id="UP000551758">
    <property type="component" value="Unassembled WGS sequence"/>
</dbReference>
<feature type="chain" id="PRO_5029783997" evidence="1">
    <location>
        <begin position="31"/>
        <end position="174"/>
    </location>
</feature>
<dbReference type="AlphaFoldDB" id="A0A7J7F7B2"/>
<keyword evidence="3" id="KW-1185">Reference proteome</keyword>
<proteinExistence type="predicted"/>
<evidence type="ECO:0000256" key="1">
    <source>
        <dbReference type="SAM" id="SignalP"/>
    </source>
</evidence>
<reference evidence="2 3" key="1">
    <citation type="journal article" date="2020" name="Mol. Biol. Evol.">
        <title>Interspecific Gene Flow and the Evolution of Specialization in Black and White Rhinoceros.</title>
        <authorList>
            <person name="Moodley Y."/>
            <person name="Westbury M.V."/>
            <person name="Russo I.M."/>
            <person name="Gopalakrishnan S."/>
            <person name="Rakotoarivelo A."/>
            <person name="Olsen R.A."/>
            <person name="Prost S."/>
            <person name="Tunstall T."/>
            <person name="Ryder O.A."/>
            <person name="Dalen L."/>
            <person name="Bruford M.W."/>
        </authorList>
    </citation>
    <scope>NUCLEOTIDE SEQUENCE [LARGE SCALE GENOMIC DNA]</scope>
    <source>
        <strain evidence="2">SBR-YM</strain>
        <tissue evidence="2">Skin</tissue>
    </source>
</reference>
<name>A0A7J7F7B2_DICBM</name>
<evidence type="ECO:0000313" key="2">
    <source>
        <dbReference type="EMBL" id="KAF5923837.1"/>
    </source>
</evidence>
<accession>A0A7J7F7B2</accession>
<keyword evidence="1" id="KW-0732">Signal</keyword>
<dbReference type="EMBL" id="JACDTQ010001128">
    <property type="protein sequence ID" value="KAF5923837.1"/>
    <property type="molecule type" value="Genomic_DNA"/>
</dbReference>
<gene>
    <name evidence="2" type="ORF">HPG69_016325</name>
</gene>